<dbReference type="SUPFAM" id="SSF51735">
    <property type="entry name" value="NAD(P)-binding Rossmann-fold domains"/>
    <property type="match status" value="1"/>
</dbReference>
<protein>
    <submittedName>
        <fullName evidence="1">Uncharacterized protein YbjT (DUF2867 family)</fullName>
    </submittedName>
</protein>
<reference evidence="1 2" key="1">
    <citation type="submission" date="2020-08" db="EMBL/GenBank/DDBJ databases">
        <title>Sequencing the genomes of 1000 actinobacteria strains.</title>
        <authorList>
            <person name="Klenk H.-P."/>
        </authorList>
    </citation>
    <scope>NUCLEOTIDE SEQUENCE [LARGE SCALE GENOMIC DNA]</scope>
    <source>
        <strain evidence="1 2">DSM 45518</strain>
    </source>
</reference>
<name>A0A7W7CPX9_9ACTN</name>
<dbReference type="Proteomes" id="UP000542742">
    <property type="component" value="Unassembled WGS sequence"/>
</dbReference>
<dbReference type="InterPro" id="IPR036291">
    <property type="entry name" value="NAD(P)-bd_dom_sf"/>
</dbReference>
<keyword evidence="2" id="KW-1185">Reference proteome</keyword>
<dbReference type="AlphaFoldDB" id="A0A7W7CPX9"/>
<dbReference type="Gene3D" id="3.90.25.10">
    <property type="entry name" value="UDP-galactose 4-epimerase, domain 1"/>
    <property type="match status" value="1"/>
</dbReference>
<organism evidence="1 2">
    <name type="scientific">Paractinoplanes abujensis</name>
    <dbReference type="NCBI Taxonomy" id="882441"/>
    <lineage>
        <taxon>Bacteria</taxon>
        <taxon>Bacillati</taxon>
        <taxon>Actinomycetota</taxon>
        <taxon>Actinomycetes</taxon>
        <taxon>Micromonosporales</taxon>
        <taxon>Micromonosporaceae</taxon>
        <taxon>Paractinoplanes</taxon>
    </lineage>
</organism>
<gene>
    <name evidence="1" type="ORF">BKA14_002727</name>
</gene>
<accession>A0A7W7CPX9</accession>
<dbReference type="Gene3D" id="3.40.50.720">
    <property type="entry name" value="NAD(P)-binding Rossmann-like Domain"/>
    <property type="match status" value="1"/>
</dbReference>
<dbReference type="EMBL" id="JACHMF010000001">
    <property type="protein sequence ID" value="MBB4692579.1"/>
    <property type="molecule type" value="Genomic_DNA"/>
</dbReference>
<evidence type="ECO:0000313" key="1">
    <source>
        <dbReference type="EMBL" id="MBB4692579.1"/>
    </source>
</evidence>
<comment type="caution">
    <text evidence="1">The sequence shown here is derived from an EMBL/GenBank/DDBJ whole genome shotgun (WGS) entry which is preliminary data.</text>
</comment>
<evidence type="ECO:0000313" key="2">
    <source>
        <dbReference type="Proteomes" id="UP000542742"/>
    </source>
</evidence>
<sequence length="117" mass="12308">MSVLKPSTRLSLVAVHDIGVTVAAAVAEPARFHRVELELASDHLPMTAIAETLGRALGAPLTAPDMTEAEALAAGMPAYAGLSMELMNLAGQPARPEFARELGIPLTSFETWTRTGL</sequence>
<proteinExistence type="predicted"/>